<feature type="transmembrane region" description="Helical" evidence="1">
    <location>
        <begin position="73"/>
        <end position="91"/>
    </location>
</feature>
<evidence type="ECO:0000256" key="1">
    <source>
        <dbReference type="SAM" id="Phobius"/>
    </source>
</evidence>
<evidence type="ECO:0000313" key="3">
    <source>
        <dbReference type="Proteomes" id="UP001576780"/>
    </source>
</evidence>
<gene>
    <name evidence="2" type="ORF">ACE1CA_03395</name>
</gene>
<keyword evidence="1" id="KW-0472">Membrane</keyword>
<proteinExistence type="predicted"/>
<keyword evidence="1" id="KW-1133">Transmembrane helix</keyword>
<reference evidence="2 3" key="1">
    <citation type="submission" date="2024-09" db="EMBL/GenBank/DDBJ databases">
        <title>Floridaenema gen nov. (Aerosakkonemataceae, Aerosakkonematales ord. nov., Cyanobacteria) from benthic tropical and subtropical fresh waters, with the description of four new species.</title>
        <authorList>
            <person name="Moretto J.A."/>
            <person name="Berthold D.E."/>
            <person name="Lefler F.W."/>
            <person name="Huang I.-S."/>
            <person name="Laughinghouse H. IV."/>
        </authorList>
    </citation>
    <scope>NUCLEOTIDE SEQUENCE [LARGE SCALE GENOMIC DNA]</scope>
    <source>
        <strain evidence="2 3">BLCC-F167</strain>
    </source>
</reference>
<accession>A0ABV4WEP8</accession>
<evidence type="ECO:0000313" key="2">
    <source>
        <dbReference type="EMBL" id="MFB2833558.1"/>
    </source>
</evidence>
<keyword evidence="1" id="KW-0812">Transmembrane</keyword>
<protein>
    <recommendedName>
        <fullName evidence="4">DUF2335 domain-containing protein</fullName>
    </recommendedName>
</protein>
<dbReference type="EMBL" id="JBHFNT010000035">
    <property type="protein sequence ID" value="MFB2833558.1"/>
    <property type="molecule type" value="Genomic_DNA"/>
</dbReference>
<organism evidence="2 3">
    <name type="scientific">Floridaenema evergladense BLCC-F167</name>
    <dbReference type="NCBI Taxonomy" id="3153639"/>
    <lineage>
        <taxon>Bacteria</taxon>
        <taxon>Bacillati</taxon>
        <taxon>Cyanobacteriota</taxon>
        <taxon>Cyanophyceae</taxon>
        <taxon>Oscillatoriophycideae</taxon>
        <taxon>Aerosakkonematales</taxon>
        <taxon>Aerosakkonemataceae</taxon>
        <taxon>Floridanema</taxon>
        <taxon>Floridanema evergladense</taxon>
    </lineage>
</organism>
<sequence length="116" mass="13128">MDNKLKTKLEYPLKEALLRLSISPVKADREAIARLEKETGKDIQKIIQDLDSIDITLQAVEEKLQFSFHKMRLLFWGLSFGSLVGIVALFVLPWEKLAVAIALGFILGISIAFRRS</sequence>
<comment type="caution">
    <text evidence="2">The sequence shown here is derived from an EMBL/GenBank/DDBJ whole genome shotgun (WGS) entry which is preliminary data.</text>
</comment>
<dbReference type="Proteomes" id="UP001576780">
    <property type="component" value="Unassembled WGS sequence"/>
</dbReference>
<keyword evidence="3" id="KW-1185">Reference proteome</keyword>
<feature type="transmembrane region" description="Helical" evidence="1">
    <location>
        <begin position="97"/>
        <end position="113"/>
    </location>
</feature>
<evidence type="ECO:0008006" key="4">
    <source>
        <dbReference type="Google" id="ProtNLM"/>
    </source>
</evidence>
<name>A0ABV4WEP8_9CYAN</name>
<dbReference type="RefSeq" id="WP_413276010.1">
    <property type="nucleotide sequence ID" value="NZ_JBHFNT010000035.1"/>
</dbReference>